<dbReference type="EMBL" id="CP034412">
    <property type="protein sequence ID" value="QCY48517.1"/>
    <property type="molecule type" value="Genomic_DNA"/>
</dbReference>
<dbReference type="KEGG" id="gcr:GcLGCM259_2810"/>
<accession>A0A5B7WX73</accession>
<evidence type="ECO:0000313" key="1">
    <source>
        <dbReference type="EMBL" id="QCY48517.1"/>
    </source>
</evidence>
<protein>
    <submittedName>
        <fullName evidence="1">Uncharacterized protein</fullName>
    </submittedName>
</protein>
<name>A0A5B7WX73_9MICC</name>
<sequence length="148" mass="16113">MAERFVKSHIAERVAEFIGARETRAYLESHGWVQGMPIIMAKPHEPLDDVMGLVAIQQGPALVATVDPSTEELRFLYVSTPSAALKDVPPCRPETDVCKLFEAAARSESITFRSRYTPHSAVAHLVPVFDAAATQAIPADEGESSLKP</sequence>
<dbReference type="AlphaFoldDB" id="A0A5B7WX73"/>
<proteinExistence type="predicted"/>
<dbReference type="Proteomes" id="UP000307000">
    <property type="component" value="Chromosome"/>
</dbReference>
<keyword evidence="2" id="KW-1185">Reference proteome</keyword>
<reference evidence="1 2" key="1">
    <citation type="submission" date="2018-12" db="EMBL/GenBank/DDBJ databases">
        <title>Complete Genome Sequence of Glutamicibacter creatinolyticus strain LGCM259,isolated from an abscess of a 12-year-old mare in Italy.</title>
        <authorList>
            <person name="Santos R.G."/>
            <person name="Silva A.L."/>
            <person name="Seyffert N."/>
            <person name="Castro T.L.P."/>
            <person name="Attili A.R."/>
            <person name="Rifici C."/>
            <person name="Mazzullo G."/>
            <person name="Brenig B."/>
            <person name="Venanzi F."/>
            <person name="Azevedo V."/>
        </authorList>
    </citation>
    <scope>NUCLEOTIDE SEQUENCE [LARGE SCALE GENOMIC DNA]</scope>
    <source>
        <strain evidence="1 2">LGCM 259</strain>
    </source>
</reference>
<gene>
    <name evidence="1" type="ORF">GcLGCM259_2810</name>
</gene>
<evidence type="ECO:0000313" key="2">
    <source>
        <dbReference type="Proteomes" id="UP000307000"/>
    </source>
</evidence>
<organism evidence="1 2">
    <name type="scientific">Glutamicibacter creatinolyticus</name>
    <dbReference type="NCBI Taxonomy" id="162496"/>
    <lineage>
        <taxon>Bacteria</taxon>
        <taxon>Bacillati</taxon>
        <taxon>Actinomycetota</taxon>
        <taxon>Actinomycetes</taxon>
        <taxon>Micrococcales</taxon>
        <taxon>Micrococcaceae</taxon>
        <taxon>Glutamicibacter</taxon>
    </lineage>
</organism>